<evidence type="ECO:0000259" key="1">
    <source>
        <dbReference type="Pfam" id="PF21738"/>
    </source>
</evidence>
<dbReference type="Proteomes" id="UP000078542">
    <property type="component" value="Unassembled WGS sequence"/>
</dbReference>
<dbReference type="STRING" id="456900.A0A151IME0"/>
<keyword evidence="3" id="KW-1185">Reference proteome</keyword>
<dbReference type="InterPro" id="IPR049512">
    <property type="entry name" value="DJR-like_dom"/>
</dbReference>
<feature type="domain" description="Double jelly roll-like" evidence="1">
    <location>
        <begin position="76"/>
        <end position="129"/>
    </location>
</feature>
<sequence>MTDILNVKDKTVFDDRIVKIETHTYNPYVNTTFGHNDEIRIPIQQQDLHTLPCESYLYVEGRLTSKEENAERQPQLGTNCVAFMFEDIRYEFNGTEIDRNRNVGITSLLKGYSTFSDDFTHHMENAGFPHPVFDNYLTRLVSRDGYYNDLHIDWDKRKTAILYEMFVRFRTSYYQIPREGGETLLRSDYFRERFPLVIIDCSRQNKSVKSGTVDVRLDFEFKENAPANTTAYCLIIHDRVIEYNPLTNVVRKIT</sequence>
<accession>A0A151IME0</accession>
<evidence type="ECO:0000313" key="2">
    <source>
        <dbReference type="EMBL" id="KYN06061.1"/>
    </source>
</evidence>
<dbReference type="PANTHER" id="PTHR36159:SF1">
    <property type="entry name" value="RETROVIRUS-RELATED POL POLYPROTEIN FROM TRANSPOSON 412-LIKE PROTEIN"/>
    <property type="match status" value="1"/>
</dbReference>
<proteinExistence type="predicted"/>
<dbReference type="EMBL" id="KQ977055">
    <property type="protein sequence ID" value="KYN06061.1"/>
    <property type="molecule type" value="Genomic_DNA"/>
</dbReference>
<dbReference type="AlphaFoldDB" id="A0A151IME0"/>
<reference evidence="2 3" key="1">
    <citation type="submission" date="2016-03" db="EMBL/GenBank/DDBJ databases">
        <title>Cyphomyrmex costatus WGS genome.</title>
        <authorList>
            <person name="Nygaard S."/>
            <person name="Hu H."/>
            <person name="Boomsma J."/>
            <person name="Zhang G."/>
        </authorList>
    </citation>
    <scope>NUCLEOTIDE SEQUENCE [LARGE SCALE GENOMIC DNA]</scope>
    <source>
        <strain evidence="2">MS0001</strain>
        <tissue evidence="2">Whole body</tissue>
    </source>
</reference>
<dbReference type="PANTHER" id="PTHR36159">
    <property type="entry name" value="PROTEIN CBG23766"/>
    <property type="match status" value="1"/>
</dbReference>
<organism evidence="2 3">
    <name type="scientific">Cyphomyrmex costatus</name>
    <dbReference type="NCBI Taxonomy" id="456900"/>
    <lineage>
        <taxon>Eukaryota</taxon>
        <taxon>Metazoa</taxon>
        <taxon>Ecdysozoa</taxon>
        <taxon>Arthropoda</taxon>
        <taxon>Hexapoda</taxon>
        <taxon>Insecta</taxon>
        <taxon>Pterygota</taxon>
        <taxon>Neoptera</taxon>
        <taxon>Endopterygota</taxon>
        <taxon>Hymenoptera</taxon>
        <taxon>Apocrita</taxon>
        <taxon>Aculeata</taxon>
        <taxon>Formicoidea</taxon>
        <taxon>Formicidae</taxon>
        <taxon>Myrmicinae</taxon>
        <taxon>Cyphomyrmex</taxon>
    </lineage>
</organism>
<gene>
    <name evidence="2" type="ORF">ALC62_03004</name>
</gene>
<dbReference type="Pfam" id="PF21738">
    <property type="entry name" value="DJR-like_dom"/>
    <property type="match status" value="2"/>
</dbReference>
<evidence type="ECO:0000313" key="3">
    <source>
        <dbReference type="Proteomes" id="UP000078542"/>
    </source>
</evidence>
<protein>
    <recommendedName>
        <fullName evidence="1">Double jelly roll-like domain-containing protein</fullName>
    </recommendedName>
</protein>
<name>A0A151IME0_9HYME</name>
<feature type="domain" description="Double jelly roll-like" evidence="1">
    <location>
        <begin position="140"/>
        <end position="241"/>
    </location>
</feature>